<protein>
    <submittedName>
        <fullName evidence="2">GGDEF domain-containing protein</fullName>
    </submittedName>
</protein>
<dbReference type="InterPro" id="IPR029787">
    <property type="entry name" value="Nucleotide_cyclase"/>
</dbReference>
<dbReference type="Gene3D" id="3.30.70.270">
    <property type="match status" value="1"/>
</dbReference>
<dbReference type="InterPro" id="IPR043128">
    <property type="entry name" value="Rev_trsase/Diguanyl_cyclase"/>
</dbReference>
<feature type="domain" description="GGDEF" evidence="1">
    <location>
        <begin position="32"/>
        <end position="94"/>
    </location>
</feature>
<dbReference type="SUPFAM" id="SSF55073">
    <property type="entry name" value="Nucleotide cyclase"/>
    <property type="match status" value="1"/>
</dbReference>
<reference evidence="2 3" key="1">
    <citation type="submission" date="2018-08" db="EMBL/GenBank/DDBJ databases">
        <title>A genome reference for cultivated species of the human gut microbiota.</title>
        <authorList>
            <person name="Zou Y."/>
            <person name="Xue W."/>
            <person name="Luo G."/>
        </authorList>
    </citation>
    <scope>NUCLEOTIDE SEQUENCE [LARGE SCALE GENOMIC DNA]</scope>
    <source>
        <strain evidence="2 3">AM37-3BH</strain>
    </source>
</reference>
<comment type="caution">
    <text evidence="2">The sequence shown here is derived from an EMBL/GenBank/DDBJ whole genome shotgun (WGS) entry which is preliminary data.</text>
</comment>
<sequence length="96" mass="11151">MITGIVVALLLAVIVFQYMIIKIDKDKRHEAGHDKLTGLCNPEHLMQKMKELPDKKKNRLIIYSDIAEFKLINEIFGIEKGNEILLKQAYIIKNMR</sequence>
<gene>
    <name evidence="2" type="ORF">DW858_00245</name>
</gene>
<dbReference type="Pfam" id="PF00990">
    <property type="entry name" value="GGDEF"/>
    <property type="match status" value="1"/>
</dbReference>
<evidence type="ECO:0000313" key="2">
    <source>
        <dbReference type="EMBL" id="RHC15306.1"/>
    </source>
</evidence>
<dbReference type="Proteomes" id="UP000285844">
    <property type="component" value="Unassembled WGS sequence"/>
</dbReference>
<name>A0A413Z1X3_9FIRM</name>
<accession>A0A413Z1X3</accession>
<dbReference type="RefSeq" id="WP_118362236.1">
    <property type="nucleotide sequence ID" value="NZ_QSHM01000001.1"/>
</dbReference>
<dbReference type="InterPro" id="IPR000160">
    <property type="entry name" value="GGDEF_dom"/>
</dbReference>
<evidence type="ECO:0000313" key="3">
    <source>
        <dbReference type="Proteomes" id="UP000285844"/>
    </source>
</evidence>
<evidence type="ECO:0000259" key="1">
    <source>
        <dbReference type="Pfam" id="PF00990"/>
    </source>
</evidence>
<dbReference type="AlphaFoldDB" id="A0A413Z1X3"/>
<organism evidence="2 3">
    <name type="scientific">Lachnospira eligens</name>
    <dbReference type="NCBI Taxonomy" id="39485"/>
    <lineage>
        <taxon>Bacteria</taxon>
        <taxon>Bacillati</taxon>
        <taxon>Bacillota</taxon>
        <taxon>Clostridia</taxon>
        <taxon>Lachnospirales</taxon>
        <taxon>Lachnospiraceae</taxon>
        <taxon>Lachnospira</taxon>
    </lineage>
</organism>
<proteinExistence type="predicted"/>
<dbReference type="EMBL" id="QSHM01000001">
    <property type="protein sequence ID" value="RHC15306.1"/>
    <property type="molecule type" value="Genomic_DNA"/>
</dbReference>